<evidence type="ECO:0000313" key="6">
    <source>
        <dbReference type="EMBL" id="MCU6792751.1"/>
    </source>
</evidence>
<keyword evidence="4" id="KW-0408">Iron</keyword>
<dbReference type="RefSeq" id="WP_262684122.1">
    <property type="nucleotide sequence ID" value="NZ_JAOQIO010000034.1"/>
</dbReference>
<evidence type="ECO:0000256" key="1">
    <source>
        <dbReference type="ARBA" id="ARBA00022485"/>
    </source>
</evidence>
<organism evidence="6 7">
    <name type="scientific">Paenibacillus baimaensis</name>
    <dbReference type="NCBI Taxonomy" id="2982185"/>
    <lineage>
        <taxon>Bacteria</taxon>
        <taxon>Bacillati</taxon>
        <taxon>Bacillota</taxon>
        <taxon>Bacilli</taxon>
        <taxon>Bacillales</taxon>
        <taxon>Paenibacillaceae</taxon>
        <taxon>Paenibacillus</taxon>
    </lineage>
</organism>
<evidence type="ECO:0000256" key="2">
    <source>
        <dbReference type="ARBA" id="ARBA00022723"/>
    </source>
</evidence>
<gene>
    <name evidence="6" type="ORF">OB236_11530</name>
</gene>
<reference evidence="6 7" key="1">
    <citation type="submission" date="2022-09" db="EMBL/GenBank/DDBJ databases">
        <authorList>
            <person name="Han X.L."/>
            <person name="Wang Q."/>
            <person name="Lu T."/>
        </authorList>
    </citation>
    <scope>NUCLEOTIDE SEQUENCE [LARGE SCALE GENOMIC DNA]</scope>
    <source>
        <strain evidence="6 7">WQ 127069</strain>
    </source>
</reference>
<dbReference type="InterPro" id="IPR039650">
    <property type="entry name" value="HdrA-like"/>
</dbReference>
<dbReference type="PANTHER" id="PTHR43498">
    <property type="entry name" value="FERREDOXIN:COB-COM HETERODISULFIDE REDUCTASE SUBUNIT A"/>
    <property type="match status" value="1"/>
</dbReference>
<dbReference type="PANTHER" id="PTHR43498:SF1">
    <property type="entry name" value="COB--COM HETERODISULFIDE REDUCTASE IRON-SULFUR SUBUNIT A"/>
    <property type="match status" value="1"/>
</dbReference>
<dbReference type="Pfam" id="PF12831">
    <property type="entry name" value="FAD_oxidored"/>
    <property type="match status" value="1"/>
</dbReference>
<evidence type="ECO:0000256" key="4">
    <source>
        <dbReference type="ARBA" id="ARBA00023004"/>
    </source>
</evidence>
<protein>
    <submittedName>
        <fullName evidence="6">FAD-dependent oxidoreductase</fullName>
    </submittedName>
</protein>
<keyword evidence="5" id="KW-0411">Iron-sulfur</keyword>
<keyword evidence="3" id="KW-0560">Oxidoreductase</keyword>
<dbReference type="InterPro" id="IPR036188">
    <property type="entry name" value="FAD/NAD-bd_sf"/>
</dbReference>
<evidence type="ECO:0000256" key="3">
    <source>
        <dbReference type="ARBA" id="ARBA00023002"/>
    </source>
</evidence>
<dbReference type="EMBL" id="JAOQIO010000034">
    <property type="protein sequence ID" value="MCU6792751.1"/>
    <property type="molecule type" value="Genomic_DNA"/>
</dbReference>
<dbReference type="SUPFAM" id="SSF51905">
    <property type="entry name" value="FAD/NAD(P)-binding domain"/>
    <property type="match status" value="1"/>
</dbReference>
<sequence length="431" mass="45771">MLVREPEHFVQEQGREVAIVGDYDVVVCGGGPAGIAAALSAAGQGMRVMLLDAGGCLGGIWTSGCLSVILDVEGKGGILAMIKSRLAALTAVLPRGNNANFVYDVEALKALLEELCTEAGIEILLHTRVAAVLKEGSRIHAVITESSQGRMGISGKAFIDCTGNGDLAAQAGCAFKVGHPDTGLIQPASMLALVSGVPDAFRQMQTYEKKREFNDFLSTIGIVPSNKAPTIIELPWSGLCILSVNHQFHVHSDNIFDITQATISARKEINAIVRTLREKAGWYELRLVTTPDQIGLREGRRIEGAYNLNLADIMSGQTFEDGVCLVKFKVDIHAMEPGQSHGYGNGGIVTQPYQIPYRSLVADGVDNLGLAGRCISGDFYAHASYRVTSNAVATGEAIGFAASKAIASGSSFRAVSGAEISLEMSRRGYQL</sequence>
<keyword evidence="2" id="KW-0479">Metal-binding</keyword>
<keyword evidence="7" id="KW-1185">Reference proteome</keyword>
<evidence type="ECO:0000313" key="7">
    <source>
        <dbReference type="Proteomes" id="UP001652445"/>
    </source>
</evidence>
<comment type="caution">
    <text evidence="6">The sequence shown here is derived from an EMBL/GenBank/DDBJ whole genome shotgun (WGS) entry which is preliminary data.</text>
</comment>
<proteinExistence type="predicted"/>
<dbReference type="Proteomes" id="UP001652445">
    <property type="component" value="Unassembled WGS sequence"/>
</dbReference>
<dbReference type="Gene3D" id="3.50.50.60">
    <property type="entry name" value="FAD/NAD(P)-binding domain"/>
    <property type="match status" value="1"/>
</dbReference>
<name>A0ABT2UDN9_9BACL</name>
<evidence type="ECO:0000256" key="5">
    <source>
        <dbReference type="ARBA" id="ARBA00023014"/>
    </source>
</evidence>
<keyword evidence="1" id="KW-0004">4Fe-4S</keyword>
<accession>A0ABT2UDN9</accession>